<keyword evidence="3" id="KW-0819">tRNA processing</keyword>
<dbReference type="GO" id="GO:0005524">
    <property type="term" value="F:ATP binding"/>
    <property type="evidence" value="ECO:0007669"/>
    <property type="project" value="UniProtKB-KW"/>
</dbReference>
<dbReference type="SUPFAM" id="SSF81891">
    <property type="entry name" value="Poly A polymerase C-terminal region-like"/>
    <property type="match status" value="1"/>
</dbReference>
<dbReference type="EC" id="3.1.4.-" evidence="14"/>
<dbReference type="InterPro" id="IPR006674">
    <property type="entry name" value="HD_domain"/>
</dbReference>
<evidence type="ECO:0000259" key="11">
    <source>
        <dbReference type="Pfam" id="PF01743"/>
    </source>
</evidence>
<dbReference type="EC" id="3.1.3.-" evidence="14"/>
<dbReference type="GO" id="GO:0016787">
    <property type="term" value="F:hydrolase activity"/>
    <property type="evidence" value="ECO:0007669"/>
    <property type="project" value="UniProtKB-KW"/>
</dbReference>
<evidence type="ECO:0000256" key="2">
    <source>
        <dbReference type="ARBA" id="ARBA00022679"/>
    </source>
</evidence>
<sequence length="464" mass="51139">MPLHPIDRMLVDALPPGTLFSVGGRVRDELRLGDASEPKDFDYVVTGLSFAQIKERLASLGRVDLVGESFAVLKLTLQGRSVDLAPPRRERSTGVGHRAFDIESGPGVSIEEDLGRRDFRMNAIARALPGGTLVDPFAGEADIAARRIDILWPGAFREDPLRMLRAAQFAARFEFSVSEETRKAMREAAPLTASISAERVMEELNKLLALAAKPSLGFRLLEESGVLAVLLPEVLEGRNVGQNEWHAYDVLDHNLATLDAAPQGDLALRLASLLHDVGKPRTKDGPHFYRHEQVGGDLTRAILQRFRFSGEVIDEVEALVRNHMYVADPQLSEPALRRFIRRIGASRLERQFSLRAADIVGSGLPKRDGSNERFEERVRSELAKEPPLGVGDLAIGGQEVIAAMRARGLVNDAFRGDKRVGTALALLLEKVTERPEHNERDSLLTLLGEYLASPEPESDSECFT</sequence>
<keyword evidence="7" id="KW-0692">RNA repair</keyword>
<evidence type="ECO:0000256" key="10">
    <source>
        <dbReference type="ARBA" id="ARBA00022884"/>
    </source>
</evidence>
<evidence type="ECO:0000259" key="13">
    <source>
        <dbReference type="Pfam" id="PF12627"/>
    </source>
</evidence>
<dbReference type="PANTHER" id="PTHR47545">
    <property type="entry name" value="MULTIFUNCTIONAL CCA PROTEIN"/>
    <property type="match status" value="1"/>
</dbReference>
<comment type="cofactor">
    <cofactor evidence="1">
        <name>Mg(2+)</name>
        <dbReference type="ChEBI" id="CHEBI:18420"/>
    </cofactor>
</comment>
<dbReference type="GO" id="GO:0042245">
    <property type="term" value="P:RNA repair"/>
    <property type="evidence" value="ECO:0007669"/>
    <property type="project" value="UniProtKB-KW"/>
</dbReference>
<evidence type="ECO:0000259" key="12">
    <source>
        <dbReference type="Pfam" id="PF01966"/>
    </source>
</evidence>
<evidence type="ECO:0000256" key="3">
    <source>
        <dbReference type="ARBA" id="ARBA00022694"/>
    </source>
</evidence>
<keyword evidence="6" id="KW-0547">Nucleotide-binding</keyword>
<dbReference type="GO" id="GO:0003723">
    <property type="term" value="F:RNA binding"/>
    <property type="evidence" value="ECO:0007669"/>
    <property type="project" value="UniProtKB-KW"/>
</dbReference>
<evidence type="ECO:0000313" key="14">
    <source>
        <dbReference type="EMBL" id="CBH75585.1"/>
    </source>
</evidence>
<dbReference type="GO" id="GO:0008033">
    <property type="term" value="P:tRNA processing"/>
    <property type="evidence" value="ECO:0007669"/>
    <property type="project" value="UniProtKB-KW"/>
</dbReference>
<dbReference type="EMBL" id="CABL01000011">
    <property type="protein sequence ID" value="CBH75585.1"/>
    <property type="molecule type" value="Genomic_DNA"/>
</dbReference>
<proteinExistence type="predicted"/>
<dbReference type="InterPro" id="IPR002646">
    <property type="entry name" value="PolA_pol_head_dom"/>
</dbReference>
<dbReference type="Pfam" id="PF01966">
    <property type="entry name" value="HD"/>
    <property type="match status" value="1"/>
</dbReference>
<feature type="domain" description="HD" evidence="12">
    <location>
        <begin position="267"/>
        <end position="330"/>
    </location>
</feature>
<dbReference type="Gene3D" id="1.10.3090.10">
    <property type="entry name" value="cca-adding enzyme, domain 2"/>
    <property type="match status" value="1"/>
</dbReference>
<dbReference type="InterPro" id="IPR003607">
    <property type="entry name" value="HD/PDEase_dom"/>
</dbReference>
<feature type="domain" description="tRNA nucleotidyltransferase/poly(A) polymerase RNA and SrmB- binding" evidence="13">
    <location>
        <begin position="175"/>
        <end position="234"/>
    </location>
</feature>
<keyword evidence="10" id="KW-0694">RNA-binding</keyword>
<evidence type="ECO:0000256" key="9">
    <source>
        <dbReference type="ARBA" id="ARBA00022842"/>
    </source>
</evidence>
<reference evidence="14" key="1">
    <citation type="submission" date="2009-10" db="EMBL/GenBank/DDBJ databases">
        <title>Diversity of trophic interactions inside an arsenic-rich microbial ecosystem.</title>
        <authorList>
            <person name="Bertin P.N."/>
            <person name="Heinrich-Salmeron A."/>
            <person name="Pelletier E."/>
            <person name="Goulhen-Chollet F."/>
            <person name="Arsene-Ploetze F."/>
            <person name="Gallien S."/>
            <person name="Calteau A."/>
            <person name="Vallenet D."/>
            <person name="Casiot C."/>
            <person name="Chane-Woon-Ming B."/>
            <person name="Giloteaux L."/>
            <person name="Barakat M."/>
            <person name="Bonnefoy V."/>
            <person name="Bruneel O."/>
            <person name="Chandler M."/>
            <person name="Cleiss J."/>
            <person name="Duran R."/>
            <person name="Elbaz-Poulichet F."/>
            <person name="Fonknechten N."/>
            <person name="Lauga B."/>
            <person name="Mornico D."/>
            <person name="Ortet P."/>
            <person name="Schaeffer C."/>
            <person name="Siguier P."/>
            <person name="Alexander Thil Smith A."/>
            <person name="Van Dorsselaer A."/>
            <person name="Weissenbach J."/>
            <person name="Medigue C."/>
            <person name="Le Paslier D."/>
        </authorList>
    </citation>
    <scope>NUCLEOTIDE SEQUENCE</scope>
</reference>
<evidence type="ECO:0000256" key="5">
    <source>
        <dbReference type="ARBA" id="ARBA00022723"/>
    </source>
</evidence>
<evidence type="ECO:0000256" key="4">
    <source>
        <dbReference type="ARBA" id="ARBA00022695"/>
    </source>
</evidence>
<dbReference type="GO" id="GO:0016779">
    <property type="term" value="F:nucleotidyltransferase activity"/>
    <property type="evidence" value="ECO:0007669"/>
    <property type="project" value="UniProtKB-KW"/>
</dbReference>
<dbReference type="AlphaFoldDB" id="E6PGJ7"/>
<dbReference type="Pfam" id="PF01743">
    <property type="entry name" value="PolyA_pol"/>
    <property type="match status" value="1"/>
</dbReference>
<evidence type="ECO:0000256" key="1">
    <source>
        <dbReference type="ARBA" id="ARBA00001946"/>
    </source>
</evidence>
<keyword evidence="4 14" id="KW-0548">Nucleotidyltransferase</keyword>
<dbReference type="EC" id="2.7.7.25" evidence="14"/>
<accession>E6PGJ7</accession>
<dbReference type="Gene3D" id="3.30.460.10">
    <property type="entry name" value="Beta Polymerase, domain 2"/>
    <property type="match status" value="1"/>
</dbReference>
<evidence type="ECO:0000256" key="7">
    <source>
        <dbReference type="ARBA" id="ARBA00022800"/>
    </source>
</evidence>
<comment type="caution">
    <text evidence="14">The sequence shown here is derived from an EMBL/GenBank/DDBJ whole genome shotgun (WGS) entry which is preliminary data.</text>
</comment>
<dbReference type="GO" id="GO:0046872">
    <property type="term" value="F:metal ion binding"/>
    <property type="evidence" value="ECO:0007669"/>
    <property type="project" value="UniProtKB-KW"/>
</dbReference>
<keyword evidence="9" id="KW-0460">Magnesium</keyword>
<dbReference type="CDD" id="cd00077">
    <property type="entry name" value="HDc"/>
    <property type="match status" value="1"/>
</dbReference>
<gene>
    <name evidence="14" type="ORF">CARN1_2655</name>
</gene>
<dbReference type="EC" id="2.7.7.21" evidence="14"/>
<organism evidence="14">
    <name type="scientific">mine drainage metagenome</name>
    <dbReference type="NCBI Taxonomy" id="410659"/>
    <lineage>
        <taxon>unclassified sequences</taxon>
        <taxon>metagenomes</taxon>
        <taxon>ecological metagenomes</taxon>
    </lineage>
</organism>
<dbReference type="InterPro" id="IPR032828">
    <property type="entry name" value="PolyA_RNA-bd"/>
</dbReference>
<dbReference type="InterPro" id="IPR050124">
    <property type="entry name" value="tRNA_CCA-adding_enzyme"/>
</dbReference>
<protein>
    <submittedName>
        <fullName evidence="14">Putative Multifunctional CCA protein</fullName>
        <ecNumber evidence="14">2.7.7.21</ecNumber>
        <ecNumber evidence="14">2.7.7.25</ecNumber>
        <ecNumber evidence="14">3.1.3.-</ecNumber>
        <ecNumber evidence="14">3.1.4.-</ecNumber>
    </submittedName>
</protein>
<evidence type="ECO:0000256" key="6">
    <source>
        <dbReference type="ARBA" id="ARBA00022741"/>
    </source>
</evidence>
<name>E6PGJ7_9ZZZZ</name>
<dbReference type="SUPFAM" id="SSF81301">
    <property type="entry name" value="Nucleotidyltransferase"/>
    <property type="match status" value="1"/>
</dbReference>
<dbReference type="Pfam" id="PF12627">
    <property type="entry name" value="PolyA_pol_RNAbd"/>
    <property type="match status" value="1"/>
</dbReference>
<keyword evidence="14" id="KW-0378">Hydrolase</keyword>
<keyword evidence="5" id="KW-0479">Metal-binding</keyword>
<dbReference type="PANTHER" id="PTHR47545:SF1">
    <property type="entry name" value="MULTIFUNCTIONAL CCA PROTEIN"/>
    <property type="match status" value="1"/>
</dbReference>
<keyword evidence="2 14" id="KW-0808">Transferase</keyword>
<feature type="domain" description="Poly A polymerase head" evidence="11">
    <location>
        <begin position="20"/>
        <end position="148"/>
    </location>
</feature>
<keyword evidence="8" id="KW-0067">ATP-binding</keyword>
<dbReference type="InterPro" id="IPR043519">
    <property type="entry name" value="NT_sf"/>
</dbReference>
<evidence type="ECO:0000256" key="8">
    <source>
        <dbReference type="ARBA" id="ARBA00022840"/>
    </source>
</evidence>